<evidence type="ECO:0000256" key="9">
    <source>
        <dbReference type="RuleBase" id="RU004561"/>
    </source>
</evidence>
<feature type="compositionally biased region" description="Basic and acidic residues" evidence="10">
    <location>
        <begin position="18"/>
        <end position="28"/>
    </location>
</feature>
<dbReference type="Gene3D" id="2.30.30.1040">
    <property type="match status" value="1"/>
</dbReference>
<dbReference type="InterPro" id="IPR003340">
    <property type="entry name" value="B3_DNA-bd"/>
</dbReference>
<dbReference type="InterPro" id="IPR033389">
    <property type="entry name" value="AUX/IAA_dom"/>
</dbReference>
<comment type="subcellular location">
    <subcellularLocation>
        <location evidence="1 9">Nucleus</location>
    </subcellularLocation>
</comment>
<dbReference type="Gene3D" id="3.10.20.90">
    <property type="entry name" value="Phosphatidylinositol 3-kinase Catalytic Subunit, Chain A, domain 1"/>
    <property type="match status" value="1"/>
</dbReference>
<sequence>MASSEVSAKGNSNFTDQSDSRKTVEPRKDAEAALYKEQWHACAGPLVTVPRENERVFYFPQGHIEQVEASTNQVADQQMPVYNLQSKILCRVINVELKAEPDTDEVYAQITLLPEQNQDENAIEKGSPPPPPPRFQVHSFCKTLTASDTSTHGGFSVLRRHADDCLPPLDMSRQPPTQELVAKDLHGNEWRFRHIFRGQPRRHLLQSGWSVFVSSKRLVAGDAFIFLRGENGELRVGVRRAMRKQENVPSSVISSHSMHLGVLATAWHAVSTGTMFTVYYKPRTSPAEFIVPFDQYMESVKNNYSIGMRFKMRFEGEEAPEQRFTGTIIGIEDADPKRWKDSKWRCLKVRWDENSAVPRPERVSPWNIEPALAPPALNPLPVPRSKRPRSNIVPSSPDSSVLTREVSSKVTIDPSLPTGFSRVLQGQEFSTLKGNFAESNESDTAEKSIMWPPSLDDEKMDVVSASRRYGSESWVPSGRHEPTYTDMLSGFGATSDSSHGICPPFADQSAIPANAMRKHSLDQDGRFNLHSSPRSMMPSSLSLSLDTSVKGSVQGGAMSYQTQGSVRYSGHDYTILHGHRVEHPHGNWFMPPPSSPHLENSAHSREPISKPALGQKYEAVKPKDGNCKLFGIPLIRPEPAASPTTSVVDKPVGQMHVMSNQAHKFEFAQKSEQARGSKSSDNPVAVNDQEKPVQPTQQHLREGQGKAQSGSARSCTKVHKQGIALGRSVDLTKFSNYDELIVELDQLFEFDGELMAPKKNWLIVYTDDEGDMMLVGDDPWQEFCCMVRKIFIYTREEVQKMSPGTLSSHGEGGQAVAEVINAKEKAQPLPSLSVPENC</sequence>
<dbReference type="PANTHER" id="PTHR31384:SF79">
    <property type="entry name" value="AUXIN RESPONSE FACTOR 2"/>
    <property type="match status" value="1"/>
</dbReference>
<dbReference type="GO" id="GO:0005634">
    <property type="term" value="C:nucleus"/>
    <property type="evidence" value="ECO:0007669"/>
    <property type="project" value="UniProtKB-SubCell"/>
</dbReference>
<feature type="region of interest" description="Disordered" evidence="10">
    <location>
        <begin position="1"/>
        <end position="28"/>
    </location>
</feature>
<gene>
    <name evidence="13" type="primary">ARF6</name>
</gene>
<feature type="region of interest" description="Disordered" evidence="10">
    <location>
        <begin position="358"/>
        <end position="406"/>
    </location>
</feature>
<dbReference type="SUPFAM" id="SSF54277">
    <property type="entry name" value="CAD &amp; PB1 domains"/>
    <property type="match status" value="1"/>
</dbReference>
<comment type="subunit">
    <text evidence="3 9">Homodimers and heterodimers.</text>
</comment>
<accession>A0A182BLZ0</accession>
<evidence type="ECO:0000259" key="11">
    <source>
        <dbReference type="PROSITE" id="PS50863"/>
    </source>
</evidence>
<keyword evidence="5 9" id="KW-0238">DNA-binding</keyword>
<evidence type="ECO:0000256" key="3">
    <source>
        <dbReference type="ARBA" id="ARBA00011726"/>
    </source>
</evidence>
<dbReference type="GO" id="GO:0006355">
    <property type="term" value="P:regulation of DNA-templated transcription"/>
    <property type="evidence" value="ECO:0007669"/>
    <property type="project" value="InterPro"/>
</dbReference>
<dbReference type="SUPFAM" id="SSF101936">
    <property type="entry name" value="DNA-binding pseudobarrel domain"/>
    <property type="match status" value="1"/>
</dbReference>
<keyword evidence="8 9" id="KW-0927">Auxin signaling pathway</keyword>
<feature type="compositionally biased region" description="Polar residues" evidence="10">
    <location>
        <begin position="1"/>
        <end position="17"/>
    </location>
</feature>
<dbReference type="EMBL" id="KR072640">
    <property type="protein sequence ID" value="AMO02489.1"/>
    <property type="molecule type" value="mRNA"/>
</dbReference>
<proteinExistence type="evidence at transcript level"/>
<evidence type="ECO:0000259" key="12">
    <source>
        <dbReference type="PROSITE" id="PS51745"/>
    </source>
</evidence>
<dbReference type="InterPro" id="IPR015300">
    <property type="entry name" value="DNA-bd_pseudobarrel_sf"/>
</dbReference>
<feature type="compositionally biased region" description="Pro residues" evidence="10">
    <location>
        <begin position="372"/>
        <end position="382"/>
    </location>
</feature>
<feature type="domain" description="TF-B3" evidence="11">
    <location>
        <begin position="140"/>
        <end position="242"/>
    </location>
</feature>
<evidence type="ECO:0000313" key="13">
    <source>
        <dbReference type="EMBL" id="AMO02489.1"/>
    </source>
</evidence>
<dbReference type="AlphaFoldDB" id="A0A182BLZ0"/>
<dbReference type="SMART" id="SM01019">
    <property type="entry name" value="B3"/>
    <property type="match status" value="1"/>
</dbReference>
<comment type="function">
    <text evidence="9">Auxin response factors (ARFs) are transcriptional factors that bind specifically to the DNA sequence 5'-TGTCTC-3' found in the auxin-responsive promoter elements (AuxREs).</text>
</comment>
<dbReference type="InterPro" id="IPR010525">
    <property type="entry name" value="ARF_dom"/>
</dbReference>
<dbReference type="PROSITE" id="PS51745">
    <property type="entry name" value="PB1"/>
    <property type="match status" value="1"/>
</dbReference>
<dbReference type="InterPro" id="IPR053793">
    <property type="entry name" value="PB1-like"/>
</dbReference>
<dbReference type="FunFam" id="2.30.30.1040:FF:000001">
    <property type="entry name" value="Auxin response factor"/>
    <property type="match status" value="1"/>
</dbReference>
<evidence type="ECO:0000256" key="4">
    <source>
        <dbReference type="ARBA" id="ARBA00023015"/>
    </source>
</evidence>
<dbReference type="Pfam" id="PF02362">
    <property type="entry name" value="B3"/>
    <property type="match status" value="1"/>
</dbReference>
<dbReference type="GO" id="GO:0003677">
    <property type="term" value="F:DNA binding"/>
    <property type="evidence" value="ECO:0007669"/>
    <property type="project" value="UniProtKB-KW"/>
</dbReference>
<evidence type="ECO:0000256" key="8">
    <source>
        <dbReference type="ARBA" id="ARBA00023294"/>
    </source>
</evidence>
<reference evidence="13" key="1">
    <citation type="submission" date="2015-04" db="EMBL/GenBank/DDBJ databases">
        <title>Identification and expression of Aux/IAA, ARF and LBD family transcription factors in ramie (Boehmeria nivea L. Gaud).</title>
        <authorList>
            <person name="Huang X."/>
        </authorList>
    </citation>
    <scope>NUCLEOTIDE SEQUENCE</scope>
</reference>
<name>A0A182BLZ0_BOENI</name>
<evidence type="ECO:0000256" key="2">
    <source>
        <dbReference type="ARBA" id="ARBA00007853"/>
    </source>
</evidence>
<dbReference type="InterPro" id="IPR044835">
    <property type="entry name" value="ARF_plant"/>
</dbReference>
<evidence type="ECO:0000256" key="5">
    <source>
        <dbReference type="ARBA" id="ARBA00023125"/>
    </source>
</evidence>
<dbReference type="Pfam" id="PF02309">
    <property type="entry name" value="AUX_IAA"/>
    <property type="match status" value="1"/>
</dbReference>
<dbReference type="Gene3D" id="2.40.330.10">
    <property type="entry name" value="DNA-binding pseudobarrel domain"/>
    <property type="match status" value="1"/>
</dbReference>
<feature type="compositionally biased region" description="Polar residues" evidence="10">
    <location>
        <begin position="392"/>
        <end position="402"/>
    </location>
</feature>
<feature type="region of interest" description="Disordered" evidence="10">
    <location>
        <begin position="669"/>
        <end position="714"/>
    </location>
</feature>
<dbReference type="Pfam" id="PF06507">
    <property type="entry name" value="ARF_AD"/>
    <property type="match status" value="1"/>
</dbReference>
<comment type="similarity">
    <text evidence="2 9">Belongs to the ARF family.</text>
</comment>
<dbReference type="GO" id="GO:0009734">
    <property type="term" value="P:auxin-activated signaling pathway"/>
    <property type="evidence" value="ECO:0007669"/>
    <property type="project" value="UniProtKB-KW"/>
</dbReference>
<evidence type="ECO:0000256" key="10">
    <source>
        <dbReference type="SAM" id="MobiDB-lite"/>
    </source>
</evidence>
<keyword evidence="6 9" id="KW-0804">Transcription</keyword>
<feature type="domain" description="PB1" evidence="12">
    <location>
        <begin position="713"/>
        <end position="797"/>
    </location>
</feature>
<dbReference type="PROSITE" id="PS50863">
    <property type="entry name" value="B3"/>
    <property type="match status" value="1"/>
</dbReference>
<dbReference type="FunFam" id="3.10.20.90:FF:000047">
    <property type="entry name" value="Auxin response factor"/>
    <property type="match status" value="1"/>
</dbReference>
<organism evidence="13">
    <name type="scientific">Boehmeria nivea</name>
    <name type="common">Chinese grass</name>
    <name type="synonym">Urtica nivea</name>
    <dbReference type="NCBI Taxonomy" id="83906"/>
    <lineage>
        <taxon>Eukaryota</taxon>
        <taxon>Viridiplantae</taxon>
        <taxon>Streptophyta</taxon>
        <taxon>Embryophyta</taxon>
        <taxon>Tracheophyta</taxon>
        <taxon>Spermatophyta</taxon>
        <taxon>Magnoliopsida</taxon>
        <taxon>eudicotyledons</taxon>
        <taxon>Gunneridae</taxon>
        <taxon>Pentapetalae</taxon>
        <taxon>rosids</taxon>
        <taxon>fabids</taxon>
        <taxon>Rosales</taxon>
        <taxon>Urticaceae</taxon>
        <taxon>Boehmeria</taxon>
    </lineage>
</organism>
<dbReference type="FunFam" id="2.40.330.10:FF:000001">
    <property type="entry name" value="Auxin response factor"/>
    <property type="match status" value="1"/>
</dbReference>
<evidence type="ECO:0000256" key="1">
    <source>
        <dbReference type="ARBA" id="ARBA00004123"/>
    </source>
</evidence>
<dbReference type="CDD" id="cd10017">
    <property type="entry name" value="B3_DNA"/>
    <property type="match status" value="1"/>
</dbReference>
<keyword evidence="7 9" id="KW-0539">Nucleus</keyword>
<dbReference type="PANTHER" id="PTHR31384">
    <property type="entry name" value="AUXIN RESPONSE FACTOR 4-RELATED"/>
    <property type="match status" value="1"/>
</dbReference>
<protein>
    <recommendedName>
        <fullName evidence="9">Auxin response factor</fullName>
    </recommendedName>
</protein>
<evidence type="ECO:0000256" key="7">
    <source>
        <dbReference type="ARBA" id="ARBA00023242"/>
    </source>
</evidence>
<keyword evidence="4 9" id="KW-0805">Transcription regulation</keyword>
<evidence type="ECO:0000256" key="6">
    <source>
        <dbReference type="ARBA" id="ARBA00023163"/>
    </source>
</evidence>